<comment type="subunit">
    <text evidence="4 6">The basal body constitutes a major portion of the flagellar organelle and consists of five rings (E,L,P,S, and M) mounted on a central rod. The rod consists of about 26 subunits of FlgG in the distal portion, and FlgB, FlgC and FlgF are thought to build up the proximal portion of the rod with about 6 subunits each.</text>
</comment>
<name>A0ABQ3BNX2_9GAMM</name>
<evidence type="ECO:0000256" key="2">
    <source>
        <dbReference type="ARBA" id="ARBA00009677"/>
    </source>
</evidence>
<dbReference type="PANTHER" id="PTHR30435:SF18">
    <property type="entry name" value="FLAGELLAR BASAL-BODY ROD PROTEIN FLGF"/>
    <property type="match status" value="1"/>
</dbReference>
<sequence>MIDKSLYVAMTGASASLRAQASVAQNLANADTVGFQQQLVATKAMPITGEGLASRVNTAPVMAGVSAAPGQLINTGNDLDVALHQDRWLAVQAPDGSTAYTRAGDLKLTANGLLTTAGGLPVLDAGGAPLSIPPYQTMSIASDGTISIVPQGQPASTITESGRLQVVAARTADLVRGDDGLMRAKPGAEAPPQAAGPALTPGAVEGSNVEATSMLVSMIQYARQFEMQVRVLQSGDENARSGNSLLSSK</sequence>
<comment type="caution">
    <text evidence="11">The sequence shown here is derived from an EMBL/GenBank/DDBJ whole genome shotgun (WGS) entry which is preliminary data.</text>
</comment>
<dbReference type="InterPro" id="IPR037925">
    <property type="entry name" value="FlgE/F/G-like"/>
</dbReference>
<keyword evidence="11" id="KW-0969">Cilium</keyword>
<dbReference type="InterPro" id="IPR020013">
    <property type="entry name" value="Flagellar_FlgE/F/G"/>
</dbReference>
<dbReference type="InterPro" id="IPR053967">
    <property type="entry name" value="LlgE_F_G-like_D1"/>
</dbReference>
<evidence type="ECO:0000259" key="10">
    <source>
        <dbReference type="Pfam" id="PF22692"/>
    </source>
</evidence>
<keyword evidence="3 6" id="KW-0975">Bacterial flagellum</keyword>
<proteinExistence type="inferred from homology"/>
<dbReference type="InterPro" id="IPR010930">
    <property type="entry name" value="Flg_bb/hook_C_dom"/>
</dbReference>
<keyword evidence="11" id="KW-0282">Flagellum</keyword>
<feature type="region of interest" description="Disordered" evidence="7">
    <location>
        <begin position="180"/>
        <end position="202"/>
    </location>
</feature>
<dbReference type="SUPFAM" id="SSF117143">
    <property type="entry name" value="Flagellar hook protein flgE"/>
    <property type="match status" value="1"/>
</dbReference>
<protein>
    <recommendedName>
        <fullName evidence="5 6">Flagellar basal-body rod protein FlgF</fullName>
    </recommendedName>
</protein>
<evidence type="ECO:0000256" key="1">
    <source>
        <dbReference type="ARBA" id="ARBA00004117"/>
    </source>
</evidence>
<evidence type="ECO:0000313" key="12">
    <source>
        <dbReference type="Proteomes" id="UP000643403"/>
    </source>
</evidence>
<evidence type="ECO:0000256" key="5">
    <source>
        <dbReference type="ARBA" id="ARBA00040228"/>
    </source>
</evidence>
<accession>A0ABQ3BNX2</accession>
<gene>
    <name evidence="11" type="primary">flgF</name>
    <name evidence="11" type="ORF">GCM10008101_02610</name>
</gene>
<feature type="domain" description="Flagellar basal body rod protein N-terminal" evidence="8">
    <location>
        <begin position="6"/>
        <end position="36"/>
    </location>
</feature>
<evidence type="ECO:0000259" key="9">
    <source>
        <dbReference type="Pfam" id="PF06429"/>
    </source>
</evidence>
<evidence type="ECO:0000256" key="6">
    <source>
        <dbReference type="RuleBase" id="RU362116"/>
    </source>
</evidence>
<reference evidence="12" key="1">
    <citation type="journal article" date="2019" name="Int. J. Syst. Evol. Microbiol.">
        <title>The Global Catalogue of Microorganisms (GCM) 10K type strain sequencing project: providing services to taxonomists for standard genome sequencing and annotation.</title>
        <authorList>
            <consortium name="The Broad Institute Genomics Platform"/>
            <consortium name="The Broad Institute Genome Sequencing Center for Infectious Disease"/>
            <person name="Wu L."/>
            <person name="Ma J."/>
        </authorList>
    </citation>
    <scope>NUCLEOTIDE SEQUENCE [LARGE SCALE GENOMIC DNA]</scope>
    <source>
        <strain evidence="12">KCTC 22558</strain>
    </source>
</reference>
<keyword evidence="12" id="KW-1185">Reference proteome</keyword>
<organism evidence="11 12">
    <name type="scientific">Cognatilysobacter xinjiangensis</name>
    <dbReference type="NCBI Taxonomy" id="546892"/>
    <lineage>
        <taxon>Bacteria</taxon>
        <taxon>Pseudomonadati</taxon>
        <taxon>Pseudomonadota</taxon>
        <taxon>Gammaproteobacteria</taxon>
        <taxon>Lysobacterales</taxon>
        <taxon>Lysobacteraceae</taxon>
        <taxon>Cognatilysobacter</taxon>
    </lineage>
</organism>
<evidence type="ECO:0000256" key="7">
    <source>
        <dbReference type="SAM" id="MobiDB-lite"/>
    </source>
</evidence>
<comment type="subcellular location">
    <subcellularLocation>
        <location evidence="1 6">Bacterial flagellum basal body</location>
    </subcellularLocation>
</comment>
<dbReference type="InterPro" id="IPR001444">
    <property type="entry name" value="Flag_bb_rod_N"/>
</dbReference>
<feature type="domain" description="Flagellar hook protein FlgE/F/G-like D1" evidence="10">
    <location>
        <begin position="87"/>
        <end position="147"/>
    </location>
</feature>
<dbReference type="NCBIfam" id="NF009280">
    <property type="entry name" value="PRK12640.1"/>
    <property type="match status" value="1"/>
</dbReference>
<evidence type="ECO:0000256" key="4">
    <source>
        <dbReference type="ARBA" id="ARBA00038560"/>
    </source>
</evidence>
<evidence type="ECO:0000259" key="8">
    <source>
        <dbReference type="Pfam" id="PF00460"/>
    </source>
</evidence>
<comment type="similarity">
    <text evidence="2 6">Belongs to the flagella basal body rod proteins family.</text>
</comment>
<keyword evidence="11" id="KW-0966">Cell projection</keyword>
<feature type="domain" description="Flagellar basal-body/hook protein C-terminal" evidence="9">
    <location>
        <begin position="201"/>
        <end position="245"/>
    </location>
</feature>
<dbReference type="PANTHER" id="PTHR30435">
    <property type="entry name" value="FLAGELLAR PROTEIN"/>
    <property type="match status" value="1"/>
</dbReference>
<dbReference type="Proteomes" id="UP000643403">
    <property type="component" value="Unassembled WGS sequence"/>
</dbReference>
<dbReference type="Pfam" id="PF22692">
    <property type="entry name" value="LlgE_F_G_D1"/>
    <property type="match status" value="1"/>
</dbReference>
<dbReference type="Pfam" id="PF06429">
    <property type="entry name" value="Flg_bbr_C"/>
    <property type="match status" value="1"/>
</dbReference>
<evidence type="ECO:0000313" key="11">
    <source>
        <dbReference type="EMBL" id="GGZ52958.1"/>
    </source>
</evidence>
<dbReference type="NCBIfam" id="TIGR03506">
    <property type="entry name" value="FlgEFG_subfam"/>
    <property type="match status" value="1"/>
</dbReference>
<evidence type="ECO:0000256" key="3">
    <source>
        <dbReference type="ARBA" id="ARBA00023143"/>
    </source>
</evidence>
<dbReference type="Pfam" id="PF00460">
    <property type="entry name" value="Flg_bb_rod"/>
    <property type="match status" value="1"/>
</dbReference>
<feature type="compositionally biased region" description="Low complexity" evidence="7">
    <location>
        <begin position="184"/>
        <end position="198"/>
    </location>
</feature>
<dbReference type="EMBL" id="BMXY01000001">
    <property type="protein sequence ID" value="GGZ52958.1"/>
    <property type="molecule type" value="Genomic_DNA"/>
</dbReference>